<keyword evidence="7 8" id="KW-0472">Membrane</keyword>
<comment type="similarity">
    <text evidence="2">Belongs to the CitM (TC 2.A.11) transporter family.</text>
</comment>
<feature type="transmembrane region" description="Helical" evidence="8">
    <location>
        <begin position="428"/>
        <end position="446"/>
    </location>
</feature>
<evidence type="ECO:0000256" key="6">
    <source>
        <dbReference type="ARBA" id="ARBA00022989"/>
    </source>
</evidence>
<evidence type="ECO:0000313" key="11">
    <source>
        <dbReference type="Proteomes" id="UP000001304"/>
    </source>
</evidence>
<keyword evidence="11" id="KW-1185">Reference proteome</keyword>
<feature type="transmembrane region" description="Helical" evidence="8">
    <location>
        <begin position="7"/>
        <end position="25"/>
    </location>
</feature>
<dbReference type="Pfam" id="PF03600">
    <property type="entry name" value="CitMHS"/>
    <property type="match status" value="1"/>
</dbReference>
<dbReference type="PANTHER" id="PTHR43568">
    <property type="entry name" value="P PROTEIN"/>
    <property type="match status" value="1"/>
</dbReference>
<feature type="transmembrane region" description="Helical" evidence="8">
    <location>
        <begin position="480"/>
        <end position="501"/>
    </location>
</feature>
<feature type="transmembrane region" description="Helical" evidence="8">
    <location>
        <begin position="328"/>
        <end position="347"/>
    </location>
</feature>
<accession>E0SRE1</accession>
<dbReference type="EMBL" id="CP002098">
    <property type="protein sequence ID" value="ADM28395.1"/>
    <property type="molecule type" value="Genomic_DNA"/>
</dbReference>
<dbReference type="BioCyc" id="IAGG583356:GHAH-1585-MONOMER"/>
<sequence length="505" mass="56576">MKTIYKMIIIYIILFIISYSIMSMIKVGNDPIGKKLVDAWIYERNNTSSHTIDINSPTMIYIQSLALSLFLFVIAATIVKMEWRTGVAILAIVIIIFLSIVSPQSLIHNAIEWNLILFLIGSMSFAGILREMGVFRYLSIKILNLSKGNVYMLIALVGLLATALAAVVDEVTSIIYIVMLILEIGLILKIDVEPLIIFGVLATNTGSVALPIGNPIGVYLLFTTKMNISTFIRYALPLSFLDYVVLLFLSLVVMRKYIDSIKDRLIKQRKLIETYITHHEIELNGSRKRRLIYYGLILLVLFIAMVSLNDHIASFLSRVSDMIIDPHSFLAFIPYIFIALSIAGIPLEDIPRHVERSVDWSSLMFFICLFILSYSLTYTGVMTKLAYVFSAANSQTLLLPIMLLSSALLSAVLDNLSVIVTFTPVAQFLNSLGMVGFMIYFALLFGGVFGGNYTPIGSTANIVAVSMTEKRKIRIKWSSWLKIAIVTTTSQILVAMLWLYLATFL</sequence>
<proteinExistence type="inferred from homology"/>
<dbReference type="InterPro" id="IPR004680">
    <property type="entry name" value="Cit_transptr-like_dom"/>
</dbReference>
<dbReference type="GO" id="GO:0005886">
    <property type="term" value="C:plasma membrane"/>
    <property type="evidence" value="ECO:0007669"/>
    <property type="project" value="UniProtKB-SubCell"/>
</dbReference>
<feature type="transmembrane region" description="Helical" evidence="8">
    <location>
        <begin position="150"/>
        <end position="168"/>
    </location>
</feature>
<dbReference type="PANTHER" id="PTHR43568:SF1">
    <property type="entry name" value="P PROTEIN"/>
    <property type="match status" value="1"/>
</dbReference>
<feature type="transmembrane region" description="Helical" evidence="8">
    <location>
        <begin position="397"/>
        <end position="416"/>
    </location>
</feature>
<dbReference type="PRINTS" id="PR00758">
    <property type="entry name" value="ARSENICPUMP"/>
</dbReference>
<dbReference type="HOGENOM" id="CLU_011920_4_0_2"/>
<evidence type="ECO:0000256" key="8">
    <source>
        <dbReference type="SAM" id="Phobius"/>
    </source>
</evidence>
<feature type="transmembrane region" description="Helical" evidence="8">
    <location>
        <begin position="234"/>
        <end position="254"/>
    </location>
</feature>
<feature type="transmembrane region" description="Helical" evidence="8">
    <location>
        <begin position="86"/>
        <end position="107"/>
    </location>
</feature>
<keyword evidence="6 8" id="KW-1133">Transmembrane helix</keyword>
<feature type="transmembrane region" description="Helical" evidence="8">
    <location>
        <begin position="359"/>
        <end position="377"/>
    </location>
</feature>
<keyword evidence="5 8" id="KW-0812">Transmembrane</keyword>
<feature type="transmembrane region" description="Helical" evidence="8">
    <location>
        <begin position="60"/>
        <end position="79"/>
    </location>
</feature>
<dbReference type="KEGG" id="iag:Igag_1593"/>
<reference evidence="10 11" key="1">
    <citation type="journal article" date="2010" name="Stand. Genomic Sci.">
        <title>Complete genome sequence of Ignisphaera aggregans type strain (AQ1.S1).</title>
        <authorList>
            <person name="Goker M."/>
            <person name="Held B."/>
            <person name="Lapidus A."/>
            <person name="Nolan M."/>
            <person name="Spring S."/>
            <person name="Yasawong M."/>
            <person name="Lucas S."/>
            <person name="Glavina Del Rio T."/>
            <person name="Tice H."/>
            <person name="Cheng J.F."/>
            <person name="Goodwin L."/>
            <person name="Tapia R."/>
            <person name="Pitluck S."/>
            <person name="Liolios K."/>
            <person name="Ivanova N."/>
            <person name="Mavromatis K."/>
            <person name="Mikhailova N."/>
            <person name="Pati A."/>
            <person name="Chen A."/>
            <person name="Palaniappan K."/>
            <person name="Brambilla E."/>
            <person name="Land M."/>
            <person name="Hauser L."/>
            <person name="Chang Y.J."/>
            <person name="Jeffries C.D."/>
            <person name="Brettin T."/>
            <person name="Detter J.C."/>
            <person name="Han C."/>
            <person name="Rohde M."/>
            <person name="Sikorski J."/>
            <person name="Woyke T."/>
            <person name="Bristow J."/>
            <person name="Eisen J.A."/>
            <person name="Markowitz V."/>
            <person name="Hugenholtz P."/>
            <person name="Kyrpides N.C."/>
            <person name="Klenk H.P."/>
        </authorList>
    </citation>
    <scope>NUCLEOTIDE SEQUENCE [LARGE SCALE GENOMIC DNA]</scope>
    <source>
        <strain evidence="11">DSM 17230 / JCM 13409 / AQ1.S1</strain>
    </source>
</reference>
<dbReference type="GO" id="GO:0015105">
    <property type="term" value="F:arsenite transmembrane transporter activity"/>
    <property type="evidence" value="ECO:0007669"/>
    <property type="project" value="InterPro"/>
</dbReference>
<dbReference type="STRING" id="583356.Igag_1593"/>
<evidence type="ECO:0000256" key="3">
    <source>
        <dbReference type="ARBA" id="ARBA00022448"/>
    </source>
</evidence>
<name>E0SRE1_IGNAA</name>
<feature type="transmembrane region" description="Helical" evidence="8">
    <location>
        <begin position="174"/>
        <end position="190"/>
    </location>
</feature>
<dbReference type="InterPro" id="IPR051475">
    <property type="entry name" value="Diverse_Ion_Transporter"/>
</dbReference>
<dbReference type="AlphaFoldDB" id="E0SRE1"/>
<feature type="transmembrane region" description="Helical" evidence="8">
    <location>
        <begin position="197"/>
        <end position="222"/>
    </location>
</feature>
<evidence type="ECO:0000256" key="7">
    <source>
        <dbReference type="ARBA" id="ARBA00023136"/>
    </source>
</evidence>
<feature type="transmembrane region" description="Helical" evidence="8">
    <location>
        <begin position="291"/>
        <end position="308"/>
    </location>
</feature>
<feature type="transmembrane region" description="Helical" evidence="8">
    <location>
        <begin position="113"/>
        <end position="129"/>
    </location>
</feature>
<keyword evidence="3" id="KW-0813">Transport</keyword>
<evidence type="ECO:0000256" key="4">
    <source>
        <dbReference type="ARBA" id="ARBA00022475"/>
    </source>
</evidence>
<evidence type="ECO:0000256" key="2">
    <source>
        <dbReference type="ARBA" id="ARBA00009843"/>
    </source>
</evidence>
<dbReference type="InterPro" id="IPR000802">
    <property type="entry name" value="Arsenical_pump_ArsB"/>
</dbReference>
<keyword evidence="4" id="KW-1003">Cell membrane</keyword>
<evidence type="ECO:0000313" key="10">
    <source>
        <dbReference type="EMBL" id="ADM28395.1"/>
    </source>
</evidence>
<evidence type="ECO:0000259" key="9">
    <source>
        <dbReference type="Pfam" id="PF03600"/>
    </source>
</evidence>
<evidence type="ECO:0000256" key="1">
    <source>
        <dbReference type="ARBA" id="ARBA00004651"/>
    </source>
</evidence>
<feature type="domain" description="Citrate transporter-like" evidence="9">
    <location>
        <begin position="84"/>
        <end position="443"/>
    </location>
</feature>
<protein>
    <submittedName>
        <fullName evidence="10">Possible tyrosine transporter P-protein (TC 2.A.45.2.1)</fullName>
    </submittedName>
</protein>
<comment type="subcellular location">
    <subcellularLocation>
        <location evidence="1">Cell membrane</location>
        <topology evidence="1">Multi-pass membrane protein</topology>
    </subcellularLocation>
</comment>
<gene>
    <name evidence="10" type="ordered locus">Igag_1593</name>
</gene>
<dbReference type="Proteomes" id="UP000001304">
    <property type="component" value="Chromosome"/>
</dbReference>
<organism evidence="10 11">
    <name type="scientific">Ignisphaera aggregans (strain DSM 17230 / JCM 13409 / AQ1.S1)</name>
    <dbReference type="NCBI Taxonomy" id="583356"/>
    <lineage>
        <taxon>Archaea</taxon>
        <taxon>Thermoproteota</taxon>
        <taxon>Thermoprotei</taxon>
        <taxon>Desulfurococcales</taxon>
        <taxon>Desulfurococcaceae</taxon>
        <taxon>Ignisphaera</taxon>
    </lineage>
</organism>
<evidence type="ECO:0000256" key="5">
    <source>
        <dbReference type="ARBA" id="ARBA00022692"/>
    </source>
</evidence>